<accession>A0ABW4HGX8</accession>
<dbReference type="EMBL" id="JBHUDZ010000016">
    <property type="protein sequence ID" value="MFD1604440.1"/>
    <property type="molecule type" value="Genomic_DNA"/>
</dbReference>
<evidence type="ECO:0000313" key="3">
    <source>
        <dbReference type="Proteomes" id="UP001597138"/>
    </source>
</evidence>
<dbReference type="CDD" id="cd07909">
    <property type="entry name" value="YciF"/>
    <property type="match status" value="1"/>
</dbReference>
<dbReference type="InterPro" id="IPR047114">
    <property type="entry name" value="YciF"/>
</dbReference>
<feature type="region of interest" description="Disordered" evidence="1">
    <location>
        <begin position="1"/>
        <end position="43"/>
    </location>
</feature>
<name>A0ABW4HGX8_9FLAO</name>
<reference evidence="3" key="1">
    <citation type="journal article" date="2019" name="Int. J. Syst. Evol. Microbiol.">
        <title>The Global Catalogue of Microorganisms (GCM) 10K type strain sequencing project: providing services to taxonomists for standard genome sequencing and annotation.</title>
        <authorList>
            <consortium name="The Broad Institute Genomics Platform"/>
            <consortium name="The Broad Institute Genome Sequencing Center for Infectious Disease"/>
            <person name="Wu L."/>
            <person name="Ma J."/>
        </authorList>
    </citation>
    <scope>NUCLEOTIDE SEQUENCE [LARGE SCALE GENOMIC DNA]</scope>
    <source>
        <strain evidence="3">CCUG 70865</strain>
    </source>
</reference>
<gene>
    <name evidence="2" type="ORF">ACFSC2_17015</name>
</gene>
<dbReference type="InterPro" id="IPR010287">
    <property type="entry name" value="DUF892_YciF-like"/>
</dbReference>
<feature type="compositionally biased region" description="Low complexity" evidence="1">
    <location>
        <begin position="11"/>
        <end position="34"/>
    </location>
</feature>
<keyword evidence="3" id="KW-1185">Reference proteome</keyword>
<comment type="caution">
    <text evidence="2">The sequence shown here is derived from an EMBL/GenBank/DDBJ whole genome shotgun (WGS) entry which is preliminary data.</text>
</comment>
<evidence type="ECO:0000313" key="2">
    <source>
        <dbReference type="EMBL" id="MFD1604440.1"/>
    </source>
</evidence>
<dbReference type="InterPro" id="IPR012347">
    <property type="entry name" value="Ferritin-like"/>
</dbReference>
<protein>
    <submittedName>
        <fullName evidence="2">Ferritin-like domain-containing protein</fullName>
    </submittedName>
</protein>
<dbReference type="Pfam" id="PF05974">
    <property type="entry name" value="DUF892"/>
    <property type="match status" value="1"/>
</dbReference>
<evidence type="ECO:0000256" key="1">
    <source>
        <dbReference type="SAM" id="MobiDB-lite"/>
    </source>
</evidence>
<dbReference type="SUPFAM" id="SSF47240">
    <property type="entry name" value="Ferritin-like"/>
    <property type="match status" value="1"/>
</dbReference>
<proteinExistence type="predicted"/>
<dbReference type="InterPro" id="IPR009078">
    <property type="entry name" value="Ferritin-like_SF"/>
</dbReference>
<organism evidence="2 3">
    <name type="scientific">Flavobacterium artemisiae</name>
    <dbReference type="NCBI Taxonomy" id="2126556"/>
    <lineage>
        <taxon>Bacteria</taxon>
        <taxon>Pseudomonadati</taxon>
        <taxon>Bacteroidota</taxon>
        <taxon>Flavobacteriia</taxon>
        <taxon>Flavobacteriales</taxon>
        <taxon>Flavobacteriaceae</taxon>
        <taxon>Flavobacterium</taxon>
    </lineage>
</organism>
<dbReference type="Gene3D" id="1.20.1260.10">
    <property type="match status" value="1"/>
</dbReference>
<sequence length="210" mass="22813">MKTTETKKSSTKTPAKQSASKTAASKTSTATQSKGRTVKAKSDAAEGLRDLFIDSLKDIYWAEKALTKALPKMAKNATSENLITAINDHLTVTESQVERLERVFEILGEKAAAKKCDAMEGLIKEGESIMEETQQGPVRDAGIIAASQKIEHYEIASYGTLAAFALTLEEDDAAALLQQTLEEEKEADTLLTEAAYNTINFDASEEDSEK</sequence>
<dbReference type="RefSeq" id="WP_379815530.1">
    <property type="nucleotide sequence ID" value="NZ_JBHUDZ010000016.1"/>
</dbReference>
<dbReference type="Proteomes" id="UP001597138">
    <property type="component" value="Unassembled WGS sequence"/>
</dbReference>
<dbReference type="PANTHER" id="PTHR30565:SF9">
    <property type="entry name" value="PROTEIN YCIF"/>
    <property type="match status" value="1"/>
</dbReference>
<dbReference type="PANTHER" id="PTHR30565">
    <property type="entry name" value="PROTEIN YCIF"/>
    <property type="match status" value="1"/>
</dbReference>